<evidence type="ECO:0000256" key="10">
    <source>
        <dbReference type="ARBA" id="ARBA00048954"/>
    </source>
</evidence>
<dbReference type="InterPro" id="IPR027417">
    <property type="entry name" value="P-loop_NTPase"/>
</dbReference>
<reference evidence="17 18" key="1">
    <citation type="submission" date="2018-06" db="EMBL/GenBank/DDBJ databases">
        <authorList>
            <consortium name="Pathogen Informatics"/>
            <person name="Doyle S."/>
        </authorList>
    </citation>
    <scope>NUCLEOTIDE SEQUENCE [LARGE SCALE GENOMIC DNA]</scope>
    <source>
        <strain evidence="15 18">NCTC10764</strain>
        <strain evidence="16 17">NCTC9081</strain>
    </source>
</reference>
<dbReference type="CDD" id="cd00984">
    <property type="entry name" value="DnaB_C"/>
    <property type="match status" value="1"/>
</dbReference>
<evidence type="ECO:0000256" key="2">
    <source>
        <dbReference type="ARBA" id="ARBA00022515"/>
    </source>
</evidence>
<dbReference type="GO" id="GO:0043139">
    <property type="term" value="F:5'-3' DNA helicase activity"/>
    <property type="evidence" value="ECO:0007669"/>
    <property type="project" value="UniProtKB-EC"/>
</dbReference>
<keyword evidence="8 12" id="KW-0238">DNA-binding</keyword>
<evidence type="ECO:0000259" key="13">
    <source>
        <dbReference type="PROSITE" id="PS51199"/>
    </source>
</evidence>
<evidence type="ECO:0000313" key="18">
    <source>
        <dbReference type="Proteomes" id="UP000255201"/>
    </source>
</evidence>
<accession>A0A0A0GQ00</accession>
<dbReference type="InterPro" id="IPR007694">
    <property type="entry name" value="DNA_helicase_DnaB-like_C"/>
</dbReference>
<dbReference type="InterPro" id="IPR007692">
    <property type="entry name" value="DNA_helicase_DnaB"/>
</dbReference>
<keyword evidence="9" id="KW-0413">Isomerase</keyword>
<evidence type="ECO:0000313" key="14">
    <source>
        <dbReference type="EMBL" id="EMM0023881.1"/>
    </source>
</evidence>
<dbReference type="AlphaFoldDB" id="A0A0A0GQ00"/>
<dbReference type="GO" id="GO:0016787">
    <property type="term" value="F:hydrolase activity"/>
    <property type="evidence" value="ECO:0007669"/>
    <property type="project" value="UniProtKB-KW"/>
</dbReference>
<dbReference type="Pfam" id="PF00772">
    <property type="entry name" value="DnaB"/>
    <property type="match status" value="1"/>
</dbReference>
<feature type="domain" description="SF4 helicase" evidence="13">
    <location>
        <begin position="176"/>
        <end position="450"/>
    </location>
</feature>
<dbReference type="GO" id="GO:0006269">
    <property type="term" value="P:DNA replication, synthesis of primer"/>
    <property type="evidence" value="ECO:0007669"/>
    <property type="project" value="UniProtKB-UniRule"/>
</dbReference>
<keyword evidence="6 12" id="KW-0347">Helicase</keyword>
<evidence type="ECO:0000256" key="7">
    <source>
        <dbReference type="ARBA" id="ARBA00022840"/>
    </source>
</evidence>
<evidence type="ECO:0000256" key="8">
    <source>
        <dbReference type="ARBA" id="ARBA00023125"/>
    </source>
</evidence>
<dbReference type="GO" id="GO:0005829">
    <property type="term" value="C:cytosol"/>
    <property type="evidence" value="ECO:0007669"/>
    <property type="project" value="TreeGrafter"/>
</dbReference>
<keyword evidence="4 12" id="KW-0547">Nucleotide-binding</keyword>
<dbReference type="Gene3D" id="3.40.50.300">
    <property type="entry name" value="P-loop containing nucleotide triphosphate hydrolases"/>
    <property type="match status" value="1"/>
</dbReference>
<keyword evidence="3 12" id="KW-0235">DNA replication</keyword>
<comment type="function">
    <text evidence="12">The main replicative DNA helicase, it participates in initiation and elongation during chromosome replication. Travels ahead of the DNA replisome, separating dsDNA into templates for DNA synthesis. A processive ATP-dependent 5'-3' DNA helicase it has DNA-dependent ATPase activity.</text>
</comment>
<dbReference type="PANTHER" id="PTHR30153:SF2">
    <property type="entry name" value="REPLICATIVE DNA HELICASE"/>
    <property type="match status" value="1"/>
</dbReference>
<evidence type="ECO:0000256" key="11">
    <source>
        <dbReference type="NCBIfam" id="TIGR00665"/>
    </source>
</evidence>
<dbReference type="PROSITE" id="PS51199">
    <property type="entry name" value="SF4_HELICASE"/>
    <property type="match status" value="1"/>
</dbReference>
<dbReference type="EMBL" id="UGCV01000008">
    <property type="protein sequence ID" value="STJ20613.1"/>
    <property type="molecule type" value="Genomic_DNA"/>
</dbReference>
<dbReference type="Gene3D" id="1.10.860.10">
    <property type="entry name" value="DNAb Helicase, Chain A"/>
    <property type="match status" value="1"/>
</dbReference>
<gene>
    <name evidence="16" type="primary">dnaB_2</name>
    <name evidence="14" type="synonym">dnaB</name>
    <name evidence="15" type="synonym">dnaB_3</name>
    <name evidence="15" type="ORF">NCTC10764_02769</name>
    <name evidence="16" type="ORF">NCTC9081_06201</name>
    <name evidence="14" type="ORF">P6223_000371</name>
</gene>
<evidence type="ECO:0000256" key="6">
    <source>
        <dbReference type="ARBA" id="ARBA00022806"/>
    </source>
</evidence>
<evidence type="ECO:0000313" key="17">
    <source>
        <dbReference type="Proteomes" id="UP000254716"/>
    </source>
</evidence>
<comment type="catalytic activity">
    <reaction evidence="10 12">
        <text>ATP + H2O = ADP + phosphate + H(+)</text>
        <dbReference type="Rhea" id="RHEA:13065"/>
        <dbReference type="ChEBI" id="CHEBI:15377"/>
        <dbReference type="ChEBI" id="CHEBI:15378"/>
        <dbReference type="ChEBI" id="CHEBI:30616"/>
        <dbReference type="ChEBI" id="CHEBI:43474"/>
        <dbReference type="ChEBI" id="CHEBI:456216"/>
        <dbReference type="EC" id="5.6.2.3"/>
    </reaction>
</comment>
<dbReference type="PANTHER" id="PTHR30153">
    <property type="entry name" value="REPLICATIVE DNA HELICASE DNAB"/>
    <property type="match status" value="1"/>
</dbReference>
<dbReference type="GO" id="GO:1990077">
    <property type="term" value="C:primosome complex"/>
    <property type="evidence" value="ECO:0007669"/>
    <property type="project" value="UniProtKB-UniRule"/>
</dbReference>
<dbReference type="SUPFAM" id="SSF48024">
    <property type="entry name" value="N-terminal domain of DnaB helicase"/>
    <property type="match status" value="1"/>
</dbReference>
<evidence type="ECO:0000256" key="5">
    <source>
        <dbReference type="ARBA" id="ARBA00022801"/>
    </source>
</evidence>
<proteinExistence type="inferred from homology"/>
<organism evidence="16 17">
    <name type="scientific">Escherichia coli</name>
    <dbReference type="NCBI Taxonomy" id="562"/>
    <lineage>
        <taxon>Bacteria</taxon>
        <taxon>Pseudomonadati</taxon>
        <taxon>Pseudomonadota</taxon>
        <taxon>Gammaproteobacteria</taxon>
        <taxon>Enterobacterales</taxon>
        <taxon>Enterobacteriaceae</taxon>
        <taxon>Escherichia</taxon>
    </lineage>
</organism>
<evidence type="ECO:0000256" key="12">
    <source>
        <dbReference type="RuleBase" id="RU362085"/>
    </source>
</evidence>
<dbReference type="InterPro" id="IPR007693">
    <property type="entry name" value="DNA_helicase_DnaB-like_N"/>
</dbReference>
<dbReference type="InterPro" id="IPR016136">
    <property type="entry name" value="DNA_helicase_N/primase_C"/>
</dbReference>
<dbReference type="Proteomes" id="UP000255201">
    <property type="component" value="Unassembled WGS sequence"/>
</dbReference>
<dbReference type="EC" id="5.6.2.3" evidence="11 12"/>
<keyword evidence="5 12" id="KW-0378">Hydrolase</keyword>
<sequence length="462" mass="51443">MTECYIPRSVDAEQAVLGGLMLDNDRWDEVVLMLRGEDFSLAVHRVIFRSMSELAVSGQPFDLITLSEHIEKMHNIEALGGFAYLAELSKNTPSAANIMAYVRIVAEKSMLRQLQETGNSLVADVASPDATPRAVLESAERRLFSLSQTGMLHERSEVSLSSAMELALRQLEEGLRAGGMTGTPTGFDELDEMTCGLQPGDLILLAARPSMGKTALGLTLCLNALRERTDETVFLFSIEMSREQLILRTLSMLSRVELTRLRSSMMDDEEWARLTATMGEFMQEGTFAGEGNRLIIDDTSSQTPSSLRASARRYVRLYGRPSLIMVDYLQLIRSPDQENRTQEIAEISRALKSLGKELGCPVLALSQLNRQVEQRADKRPNNGDLRDSGALEQDADLIMFIYRDEVYNPGTLDKGVAEIIVSKQRQGPTGTIRVSFDGRYTLFSPFERGWNFDRSGGNAYVN</sequence>
<dbReference type="GO" id="GO:0003677">
    <property type="term" value="F:DNA binding"/>
    <property type="evidence" value="ECO:0007669"/>
    <property type="project" value="UniProtKB-UniRule"/>
</dbReference>
<dbReference type="NCBIfam" id="NF040583">
    <property type="entry name" value="dnaB_SPI-7_type"/>
    <property type="match status" value="1"/>
</dbReference>
<dbReference type="Pfam" id="PF03796">
    <property type="entry name" value="DnaB_C"/>
    <property type="match status" value="1"/>
</dbReference>
<evidence type="ECO:0000313" key="15">
    <source>
        <dbReference type="EMBL" id="STE71707.1"/>
    </source>
</evidence>
<dbReference type="InterPro" id="IPR036185">
    <property type="entry name" value="DNA_heli_DnaB-like_N_sf"/>
</dbReference>
<dbReference type="RefSeq" id="WP_001682040.1">
    <property type="nucleotide sequence ID" value="NZ_AP022815.1"/>
</dbReference>
<evidence type="ECO:0000256" key="3">
    <source>
        <dbReference type="ARBA" id="ARBA00022705"/>
    </source>
</evidence>
<dbReference type="Proteomes" id="UP000254716">
    <property type="component" value="Unassembled WGS sequence"/>
</dbReference>
<comment type="similarity">
    <text evidence="1 12">Belongs to the helicase family. DnaB subfamily.</text>
</comment>
<evidence type="ECO:0000313" key="16">
    <source>
        <dbReference type="EMBL" id="STJ20613.1"/>
    </source>
</evidence>
<evidence type="ECO:0000256" key="9">
    <source>
        <dbReference type="ARBA" id="ARBA00023235"/>
    </source>
</evidence>
<evidence type="ECO:0000256" key="1">
    <source>
        <dbReference type="ARBA" id="ARBA00008428"/>
    </source>
</evidence>
<protein>
    <recommendedName>
        <fullName evidence="11 12">Replicative DNA helicase</fullName>
        <ecNumber evidence="11 12">5.6.2.3</ecNumber>
    </recommendedName>
</protein>
<keyword evidence="2 12" id="KW-0639">Primosome</keyword>
<dbReference type="SUPFAM" id="SSF52540">
    <property type="entry name" value="P-loop containing nucleoside triphosphate hydrolases"/>
    <property type="match status" value="1"/>
</dbReference>
<dbReference type="NCBIfam" id="TIGR00665">
    <property type="entry name" value="DnaB"/>
    <property type="match status" value="1"/>
</dbReference>
<evidence type="ECO:0000256" key="4">
    <source>
        <dbReference type="ARBA" id="ARBA00022741"/>
    </source>
</evidence>
<name>A0A0A0GQ00_ECOLX</name>
<reference evidence="14" key="2">
    <citation type="submission" date="2024-02" db="EMBL/GenBank/DDBJ databases">
        <authorList>
            <consortium name="Clinical and Environmental Microbiology Branch: Whole genome sequencing antimicrobial resistance pathogens in the healthcare setting"/>
        </authorList>
    </citation>
    <scope>NUCLEOTIDE SEQUENCE</scope>
    <source>
        <strain evidence="14">2023CK-00345</strain>
    </source>
</reference>
<dbReference type="EMBL" id="UFZL01000002">
    <property type="protein sequence ID" value="STE71707.1"/>
    <property type="molecule type" value="Genomic_DNA"/>
</dbReference>
<dbReference type="GO" id="GO:0005524">
    <property type="term" value="F:ATP binding"/>
    <property type="evidence" value="ECO:0007669"/>
    <property type="project" value="UniProtKB-UniRule"/>
</dbReference>
<keyword evidence="7 12" id="KW-0067">ATP-binding</keyword>
<dbReference type="EMBL" id="ABLFQU030000003">
    <property type="protein sequence ID" value="EMM0023881.1"/>
    <property type="molecule type" value="Genomic_DNA"/>
</dbReference>